<proteinExistence type="predicted"/>
<name>A0A6J5N8H3_9CAUD</name>
<protein>
    <submittedName>
        <fullName evidence="1">Uncharacterized protein</fullName>
    </submittedName>
</protein>
<organism evidence="1">
    <name type="scientific">uncultured Caudovirales phage</name>
    <dbReference type="NCBI Taxonomy" id="2100421"/>
    <lineage>
        <taxon>Viruses</taxon>
        <taxon>Duplodnaviria</taxon>
        <taxon>Heunggongvirae</taxon>
        <taxon>Uroviricota</taxon>
        <taxon>Caudoviricetes</taxon>
        <taxon>Peduoviridae</taxon>
        <taxon>Maltschvirus</taxon>
        <taxon>Maltschvirus maltsch</taxon>
    </lineage>
</organism>
<reference evidence="1" key="1">
    <citation type="submission" date="2020-04" db="EMBL/GenBank/DDBJ databases">
        <authorList>
            <person name="Chiriac C."/>
            <person name="Salcher M."/>
            <person name="Ghai R."/>
            <person name="Kavagutti S V."/>
        </authorList>
    </citation>
    <scope>NUCLEOTIDE SEQUENCE</scope>
</reference>
<dbReference type="EMBL" id="LR796622">
    <property type="protein sequence ID" value="CAB4154802.1"/>
    <property type="molecule type" value="Genomic_DNA"/>
</dbReference>
<evidence type="ECO:0000313" key="1">
    <source>
        <dbReference type="EMBL" id="CAB4154802.1"/>
    </source>
</evidence>
<gene>
    <name evidence="1" type="ORF">UFOVP645_30</name>
</gene>
<accession>A0A6J5N8H3</accession>
<sequence>MARITDYSKIRSHLLVKIIIPEYKVNPGDTATPVALCFSDLNRDNSYEFDGFTYTGLGVLMNITASTSELRPSSGELTISVSGIPNESIWQILNSKFKGCSVFVYRVLFDATTGAQLDLVEGNPLARFRGFVNNYSLQEEYDTNSRTSSNTLLFICKSSLDVLQNKVSGRLTNPVSESKFFTNDPTFDRVPTLQNTSFNFGQGAPA</sequence>